<name>A0AAD7KBU3_9AGAR</name>
<gene>
    <name evidence="1" type="ORF">B0H16DRAFT_1447886</name>
</gene>
<dbReference type="Proteomes" id="UP001215598">
    <property type="component" value="Unassembled WGS sequence"/>
</dbReference>
<organism evidence="1 2">
    <name type="scientific">Mycena metata</name>
    <dbReference type="NCBI Taxonomy" id="1033252"/>
    <lineage>
        <taxon>Eukaryota</taxon>
        <taxon>Fungi</taxon>
        <taxon>Dikarya</taxon>
        <taxon>Basidiomycota</taxon>
        <taxon>Agaricomycotina</taxon>
        <taxon>Agaricomycetes</taxon>
        <taxon>Agaricomycetidae</taxon>
        <taxon>Agaricales</taxon>
        <taxon>Marasmiineae</taxon>
        <taxon>Mycenaceae</taxon>
        <taxon>Mycena</taxon>
    </lineage>
</organism>
<dbReference type="EMBL" id="JARKIB010000004">
    <property type="protein sequence ID" value="KAJ7781444.1"/>
    <property type="molecule type" value="Genomic_DNA"/>
</dbReference>
<keyword evidence="2" id="KW-1185">Reference proteome</keyword>
<evidence type="ECO:0000313" key="1">
    <source>
        <dbReference type="EMBL" id="KAJ7781444.1"/>
    </source>
</evidence>
<dbReference type="AlphaFoldDB" id="A0AAD7KBU3"/>
<reference evidence="1" key="1">
    <citation type="submission" date="2023-03" db="EMBL/GenBank/DDBJ databases">
        <title>Massive genome expansion in bonnet fungi (Mycena s.s.) driven by repeated elements and novel gene families across ecological guilds.</title>
        <authorList>
            <consortium name="Lawrence Berkeley National Laboratory"/>
            <person name="Harder C.B."/>
            <person name="Miyauchi S."/>
            <person name="Viragh M."/>
            <person name="Kuo A."/>
            <person name="Thoen E."/>
            <person name="Andreopoulos B."/>
            <person name="Lu D."/>
            <person name="Skrede I."/>
            <person name="Drula E."/>
            <person name="Henrissat B."/>
            <person name="Morin E."/>
            <person name="Kohler A."/>
            <person name="Barry K."/>
            <person name="LaButti K."/>
            <person name="Morin E."/>
            <person name="Salamov A."/>
            <person name="Lipzen A."/>
            <person name="Mereny Z."/>
            <person name="Hegedus B."/>
            <person name="Baldrian P."/>
            <person name="Stursova M."/>
            <person name="Weitz H."/>
            <person name="Taylor A."/>
            <person name="Grigoriev I.V."/>
            <person name="Nagy L.G."/>
            <person name="Martin F."/>
            <person name="Kauserud H."/>
        </authorList>
    </citation>
    <scope>NUCLEOTIDE SEQUENCE</scope>
    <source>
        <strain evidence="1">CBHHK182m</strain>
    </source>
</reference>
<comment type="caution">
    <text evidence="1">The sequence shown here is derived from an EMBL/GenBank/DDBJ whole genome shotgun (WGS) entry which is preliminary data.</text>
</comment>
<proteinExistence type="predicted"/>
<protein>
    <submittedName>
        <fullName evidence="1">Uncharacterized protein</fullName>
    </submittedName>
</protein>
<evidence type="ECO:0000313" key="2">
    <source>
        <dbReference type="Proteomes" id="UP001215598"/>
    </source>
</evidence>
<sequence length="282" mass="32075">MSASAHTETIASAEQAQYSCCGDKKEYKWEPVVGRVIQGATLAQMCIASFEPLVEVFALFQLSDASHGVATFYRVYVWVRLVRTVGHGRFEALGVSKRVSDAVLDEFWRCISNLTTRTRNHLGQWVGSPEVEAWNRQNTQGSATSRNPKQCVIELDQASCRSCRDAKMACDRKLQFLFESTREEYFYTMEEFVTVFNAKKTSRCRSFQKTANKRRKASLPYAKILRNKIVSAPEAAILVDSSAQNGVCSRDDYTAAYSEVERRLLKERVIELERQIAFEICQ</sequence>
<accession>A0AAD7KBU3</accession>